<dbReference type="Proteomes" id="UP000324015">
    <property type="component" value="Chromosome"/>
</dbReference>
<keyword evidence="3" id="KW-0378">Hydrolase</keyword>
<feature type="transmembrane region" description="Helical" evidence="1">
    <location>
        <begin position="91"/>
        <end position="110"/>
    </location>
</feature>
<feature type="transmembrane region" description="Helical" evidence="1">
    <location>
        <begin position="171"/>
        <end position="188"/>
    </location>
</feature>
<dbReference type="GO" id="GO:0008237">
    <property type="term" value="F:metallopeptidase activity"/>
    <property type="evidence" value="ECO:0007669"/>
    <property type="project" value="UniProtKB-KW"/>
</dbReference>
<gene>
    <name evidence="3" type="ORF">DEJ49_07730</name>
</gene>
<feature type="transmembrane region" description="Helical" evidence="1">
    <location>
        <begin position="12"/>
        <end position="30"/>
    </location>
</feature>
<keyword evidence="3" id="KW-0645">Protease</keyword>
<dbReference type="RefSeq" id="WP_150183434.1">
    <property type="nucleotide sequence ID" value="NZ_CP029191.1"/>
</dbReference>
<dbReference type="EMBL" id="CP029191">
    <property type="protein sequence ID" value="QES40902.1"/>
    <property type="molecule type" value="Genomic_DNA"/>
</dbReference>
<reference evidence="3 4" key="1">
    <citation type="submission" date="2018-05" db="EMBL/GenBank/DDBJ databases">
        <title>Streptomyces venezuelae.</title>
        <authorList>
            <person name="Kim W."/>
            <person name="Lee N."/>
            <person name="Cho B.-K."/>
        </authorList>
    </citation>
    <scope>NUCLEOTIDE SEQUENCE [LARGE SCALE GENOMIC DNA]</scope>
    <source>
        <strain evidence="3 4">ATCC 14585</strain>
    </source>
</reference>
<keyword evidence="1" id="KW-1133">Transmembrane helix</keyword>
<feature type="domain" description="CAAX prenyl protease 2/Lysostaphin resistance protein A-like" evidence="2">
    <location>
        <begin position="139"/>
        <end position="224"/>
    </location>
</feature>
<evidence type="ECO:0000313" key="3">
    <source>
        <dbReference type="EMBL" id="QES40902.1"/>
    </source>
</evidence>
<evidence type="ECO:0000259" key="2">
    <source>
        <dbReference type="Pfam" id="PF02517"/>
    </source>
</evidence>
<feature type="transmembrane region" description="Helical" evidence="1">
    <location>
        <begin position="51"/>
        <end position="71"/>
    </location>
</feature>
<accession>A0A5P2CDT8</accession>
<dbReference type="GO" id="GO:0080120">
    <property type="term" value="P:CAAX-box protein maturation"/>
    <property type="evidence" value="ECO:0007669"/>
    <property type="project" value="UniProtKB-ARBA"/>
</dbReference>
<proteinExistence type="predicted"/>
<feature type="transmembrane region" description="Helical" evidence="1">
    <location>
        <begin position="139"/>
        <end position="165"/>
    </location>
</feature>
<sequence length="245" mass="25785">MTISPDFSAASTAVTAVLAAYLLLGEPWAGRRMYESLARRRDTEPRALVRYFGLVLTLWWAFAALAVAALLLSPGTDAADFGLAMPDRPVYAVTAVLLAGAIAVTSGRNFRALAEQGKNVPGLASIEAMLPRTEQERRLAIAVAVTDGIGAELVYRGLLIAFGVGALGLDPYVAAAFSVLVYAVAGFYQGRRGVLAFAFFGVVFAGLYLASGSLLLPVAVHVFLSVRDLTLPAPEKLRAAPEAAV</sequence>
<dbReference type="Pfam" id="PF02517">
    <property type="entry name" value="Rce1-like"/>
    <property type="match status" value="1"/>
</dbReference>
<evidence type="ECO:0000313" key="4">
    <source>
        <dbReference type="Proteomes" id="UP000324015"/>
    </source>
</evidence>
<keyword evidence="3" id="KW-0482">Metalloprotease</keyword>
<keyword evidence="1" id="KW-0472">Membrane</keyword>
<keyword evidence="1" id="KW-0812">Transmembrane</keyword>
<name>A0A5P2CDT8_STRVZ</name>
<dbReference type="GO" id="GO:0006508">
    <property type="term" value="P:proteolysis"/>
    <property type="evidence" value="ECO:0007669"/>
    <property type="project" value="UniProtKB-KW"/>
</dbReference>
<feature type="transmembrane region" description="Helical" evidence="1">
    <location>
        <begin position="195"/>
        <end position="224"/>
    </location>
</feature>
<organism evidence="3 4">
    <name type="scientific">Streptomyces venezuelae</name>
    <dbReference type="NCBI Taxonomy" id="54571"/>
    <lineage>
        <taxon>Bacteria</taxon>
        <taxon>Bacillati</taxon>
        <taxon>Actinomycetota</taxon>
        <taxon>Actinomycetes</taxon>
        <taxon>Kitasatosporales</taxon>
        <taxon>Streptomycetaceae</taxon>
        <taxon>Streptomyces</taxon>
    </lineage>
</organism>
<evidence type="ECO:0000256" key="1">
    <source>
        <dbReference type="SAM" id="Phobius"/>
    </source>
</evidence>
<dbReference type="GO" id="GO:0004175">
    <property type="term" value="F:endopeptidase activity"/>
    <property type="evidence" value="ECO:0007669"/>
    <property type="project" value="UniProtKB-ARBA"/>
</dbReference>
<dbReference type="AlphaFoldDB" id="A0A5P2CDT8"/>
<dbReference type="InterPro" id="IPR003675">
    <property type="entry name" value="Rce1/LyrA-like_dom"/>
</dbReference>
<protein>
    <submittedName>
        <fullName evidence="3">CPBP family intramembrane metalloprotease</fullName>
    </submittedName>
</protein>